<sequence>MHAALPTVRGGRDVRAGGARAPGRPGDVQASTVVTRE</sequence>
<keyword evidence="3" id="KW-1185">Reference proteome</keyword>
<dbReference type="PATRIC" id="fig|1286094.4.peg.7451"/>
<reference evidence="2 3" key="1">
    <citation type="submission" date="2013-02" db="EMBL/GenBank/DDBJ databases">
        <title>Draft Genome Sequence of Streptomyces aurantiacus, Which Produces Setomimycin.</title>
        <authorList>
            <person name="Gruening B.A."/>
            <person name="Praeg A."/>
            <person name="Erxleben A."/>
            <person name="Guenther S."/>
            <person name="Mueller M."/>
        </authorList>
    </citation>
    <scope>NUCLEOTIDE SEQUENCE [LARGE SCALE GENOMIC DNA]</scope>
    <source>
        <strain evidence="2 3">JA 4570</strain>
    </source>
</reference>
<organism evidence="2 3">
    <name type="scientific">Streptomyces aurantiacus JA 4570</name>
    <dbReference type="NCBI Taxonomy" id="1286094"/>
    <lineage>
        <taxon>Bacteria</taxon>
        <taxon>Bacillati</taxon>
        <taxon>Actinomycetota</taxon>
        <taxon>Actinomycetes</taxon>
        <taxon>Kitasatosporales</taxon>
        <taxon>Streptomycetaceae</taxon>
        <taxon>Streptomyces</taxon>
        <taxon>Streptomyces aurantiacus group</taxon>
    </lineage>
</organism>
<feature type="compositionally biased region" description="Low complexity" evidence="1">
    <location>
        <begin position="16"/>
        <end position="28"/>
    </location>
</feature>
<comment type="caution">
    <text evidence="2">The sequence shown here is derived from an EMBL/GenBank/DDBJ whole genome shotgun (WGS) entry which is preliminary data.</text>
</comment>
<evidence type="ECO:0000313" key="3">
    <source>
        <dbReference type="Proteomes" id="UP000014629"/>
    </source>
</evidence>
<name>S3Z6Q9_9ACTN</name>
<dbReference type="EMBL" id="AOPZ01000537">
    <property type="protein sequence ID" value="EPH39421.1"/>
    <property type="molecule type" value="Genomic_DNA"/>
</dbReference>
<gene>
    <name evidence="2" type="ORF">STRAU_7522</name>
</gene>
<evidence type="ECO:0000256" key="1">
    <source>
        <dbReference type="SAM" id="MobiDB-lite"/>
    </source>
</evidence>
<protein>
    <submittedName>
        <fullName evidence="2">Uncharacterized protein</fullName>
    </submittedName>
</protein>
<dbReference type="AlphaFoldDB" id="S3Z6Q9"/>
<proteinExistence type="predicted"/>
<evidence type="ECO:0000313" key="2">
    <source>
        <dbReference type="EMBL" id="EPH39421.1"/>
    </source>
</evidence>
<accession>S3Z6Q9</accession>
<feature type="region of interest" description="Disordered" evidence="1">
    <location>
        <begin position="1"/>
        <end position="37"/>
    </location>
</feature>
<dbReference type="Proteomes" id="UP000014629">
    <property type="component" value="Unassembled WGS sequence"/>
</dbReference>